<proteinExistence type="predicted"/>
<sequence>MLSRTLRFTPTQDARPGRAARIARRAVAAILLAGLAGGLAGCVVYPAGPRHGWCYWHPYRCR</sequence>
<protein>
    <submittedName>
        <fullName evidence="1">Uncharacterized protein</fullName>
    </submittedName>
</protein>
<keyword evidence="2" id="KW-1185">Reference proteome</keyword>
<organism evidence="1 2">
    <name type="scientific">Acidiphilium multivorum (strain DSM 11245 / JCM 8867 / NBRC 100883 / AIU 301)</name>
    <dbReference type="NCBI Taxonomy" id="926570"/>
    <lineage>
        <taxon>Bacteria</taxon>
        <taxon>Pseudomonadati</taxon>
        <taxon>Pseudomonadota</taxon>
        <taxon>Alphaproteobacteria</taxon>
        <taxon>Acetobacterales</taxon>
        <taxon>Acidocellaceae</taxon>
        <taxon>Acidiphilium</taxon>
    </lineage>
</organism>
<dbReference type="RefSeq" id="WP_013640669.1">
    <property type="nucleotide sequence ID" value="NC_015186.1"/>
</dbReference>
<dbReference type="KEGG" id="amv:ACMV_25730"/>
<reference evidence="1 2" key="1">
    <citation type="submission" date="2010-12" db="EMBL/GenBank/DDBJ databases">
        <title>Whole genome sequence of Acidiphilium multivorum AIU301.</title>
        <authorList>
            <person name="Narita-Yamada S."/>
            <person name="Nakamura S."/>
            <person name="Ito N."/>
            <person name="Takarada H."/>
            <person name="Katano Y."/>
            <person name="Nakazawa H."/>
            <person name="Hosoyama A."/>
            <person name="Yamada R."/>
            <person name="Fujita N."/>
        </authorList>
    </citation>
    <scope>NUCLEOTIDE SEQUENCE [LARGE SCALE GENOMIC DNA]</scope>
    <source>
        <strain evidence="2">DSM 11245 / JCM 8867 / AIU301</strain>
    </source>
</reference>
<dbReference type="HOGENOM" id="CLU_2893618_0_0_5"/>
<evidence type="ECO:0000313" key="1">
    <source>
        <dbReference type="EMBL" id="BAJ81920.1"/>
    </source>
</evidence>
<evidence type="ECO:0000313" key="2">
    <source>
        <dbReference type="Proteomes" id="UP000007100"/>
    </source>
</evidence>
<accession>F0J2H6</accession>
<dbReference type="AlphaFoldDB" id="F0J2H6"/>
<name>F0J2H6_ACIMA</name>
<dbReference type="EMBL" id="AP012035">
    <property type="protein sequence ID" value="BAJ81920.1"/>
    <property type="molecule type" value="Genomic_DNA"/>
</dbReference>
<gene>
    <name evidence="1" type="ordered locus">ACMV_25730</name>
</gene>
<dbReference type="Proteomes" id="UP000007100">
    <property type="component" value="Chromosome"/>
</dbReference>